<comment type="caution">
    <text evidence="2">The sequence shown here is derived from an EMBL/GenBank/DDBJ whole genome shotgun (WGS) entry which is preliminary data.</text>
</comment>
<keyword evidence="1" id="KW-0175">Coiled coil</keyword>
<proteinExistence type="predicted"/>
<sequence length="86" mass="10830">MIEEEIRIKMDEFKSNNIRPASKEAKRFFSFWKTKRNLRNRLMRELFPRRFFNRDMLSDDSLSDIREMKRKREEHEHEHEQSRISN</sequence>
<accession>A0A0F9RMG4</accession>
<organism evidence="2">
    <name type="scientific">marine sediment metagenome</name>
    <dbReference type="NCBI Taxonomy" id="412755"/>
    <lineage>
        <taxon>unclassified sequences</taxon>
        <taxon>metagenomes</taxon>
        <taxon>ecological metagenomes</taxon>
    </lineage>
</organism>
<evidence type="ECO:0000313" key="2">
    <source>
        <dbReference type="EMBL" id="KKN57755.1"/>
    </source>
</evidence>
<dbReference type="AlphaFoldDB" id="A0A0F9RMG4"/>
<protein>
    <submittedName>
        <fullName evidence="2">Uncharacterized protein</fullName>
    </submittedName>
</protein>
<reference evidence="2" key="1">
    <citation type="journal article" date="2015" name="Nature">
        <title>Complex archaea that bridge the gap between prokaryotes and eukaryotes.</title>
        <authorList>
            <person name="Spang A."/>
            <person name="Saw J.H."/>
            <person name="Jorgensen S.L."/>
            <person name="Zaremba-Niedzwiedzka K."/>
            <person name="Martijn J."/>
            <person name="Lind A.E."/>
            <person name="van Eijk R."/>
            <person name="Schleper C."/>
            <person name="Guy L."/>
            <person name="Ettema T.J."/>
        </authorList>
    </citation>
    <scope>NUCLEOTIDE SEQUENCE</scope>
</reference>
<dbReference type="EMBL" id="LAZR01000790">
    <property type="protein sequence ID" value="KKN57755.1"/>
    <property type="molecule type" value="Genomic_DNA"/>
</dbReference>
<name>A0A0F9RMG4_9ZZZZ</name>
<gene>
    <name evidence="2" type="ORF">LCGC14_0558820</name>
</gene>
<feature type="coiled-coil region" evidence="1">
    <location>
        <begin position="58"/>
        <end position="85"/>
    </location>
</feature>
<evidence type="ECO:0000256" key="1">
    <source>
        <dbReference type="SAM" id="Coils"/>
    </source>
</evidence>